<accession>A0A915K5G5</accession>
<dbReference type="InterPro" id="IPR001895">
    <property type="entry name" value="RASGEF_cat_dom"/>
</dbReference>
<dbReference type="AlphaFoldDB" id="A0A915K5G5"/>
<dbReference type="Gene3D" id="1.10.840.10">
    <property type="entry name" value="Ras guanine-nucleotide exchange factors catalytic domain"/>
    <property type="match status" value="1"/>
</dbReference>
<evidence type="ECO:0000313" key="3">
    <source>
        <dbReference type="Proteomes" id="UP000887565"/>
    </source>
</evidence>
<reference evidence="4" key="1">
    <citation type="submission" date="2022-11" db="UniProtKB">
        <authorList>
            <consortium name="WormBaseParasite"/>
        </authorList>
    </citation>
    <scope>IDENTIFICATION</scope>
</reference>
<evidence type="ECO:0000256" key="1">
    <source>
        <dbReference type="ARBA" id="ARBA00022658"/>
    </source>
</evidence>
<dbReference type="WBParaSite" id="nRc.2.0.1.t33985-RA">
    <property type="protein sequence ID" value="nRc.2.0.1.t33985-RA"/>
    <property type="gene ID" value="nRc.2.0.1.g33985"/>
</dbReference>
<dbReference type="Gene3D" id="1.20.870.10">
    <property type="entry name" value="Son of sevenless (SoS) protein Chain: S domain 1"/>
    <property type="match status" value="1"/>
</dbReference>
<dbReference type="InterPro" id="IPR023578">
    <property type="entry name" value="Ras_GEF_dom_sf"/>
</dbReference>
<name>A0A915K5G5_ROMCU</name>
<feature type="domain" description="Ras-GEF" evidence="2">
    <location>
        <begin position="4"/>
        <end position="92"/>
    </location>
</feature>
<dbReference type="Pfam" id="PF00617">
    <property type="entry name" value="RasGEF"/>
    <property type="match status" value="1"/>
</dbReference>
<dbReference type="Proteomes" id="UP000887565">
    <property type="component" value="Unplaced"/>
</dbReference>
<dbReference type="InterPro" id="IPR036964">
    <property type="entry name" value="RASGEF_cat_dom_sf"/>
</dbReference>
<dbReference type="InterPro" id="IPR008937">
    <property type="entry name" value="Ras-like_GEF"/>
</dbReference>
<dbReference type="PANTHER" id="PTHR23113">
    <property type="entry name" value="GUANINE NUCLEOTIDE EXCHANGE FACTOR"/>
    <property type="match status" value="1"/>
</dbReference>
<dbReference type="PANTHER" id="PTHR23113:SF363">
    <property type="entry name" value="PROTEIN SON OF SEVENLESS"/>
    <property type="match status" value="1"/>
</dbReference>
<proteinExistence type="predicted"/>
<sequence>MRLDKNLLKKFNEVKQLFSDPRHNTVRGILKNSINPPCIPYFGTYLTSLTFLNERKTFLEQSQQENNSLSPKMDENSYKNENVNLINVAKCRKVYEIIGEIQLYQDQAYNLKVEPSMKVSIRIQFYILFYHID</sequence>
<evidence type="ECO:0000313" key="4">
    <source>
        <dbReference type="WBParaSite" id="nRc.2.0.1.t33985-RA"/>
    </source>
</evidence>
<keyword evidence="3" id="KW-1185">Reference proteome</keyword>
<evidence type="ECO:0000259" key="2">
    <source>
        <dbReference type="Pfam" id="PF00617"/>
    </source>
</evidence>
<dbReference type="GO" id="GO:0007265">
    <property type="term" value="P:Ras protein signal transduction"/>
    <property type="evidence" value="ECO:0007669"/>
    <property type="project" value="TreeGrafter"/>
</dbReference>
<protein>
    <submittedName>
        <fullName evidence="4">Ras-GEF domain-containing protein</fullName>
    </submittedName>
</protein>
<organism evidence="3 4">
    <name type="scientific">Romanomermis culicivorax</name>
    <name type="common">Nematode worm</name>
    <dbReference type="NCBI Taxonomy" id="13658"/>
    <lineage>
        <taxon>Eukaryota</taxon>
        <taxon>Metazoa</taxon>
        <taxon>Ecdysozoa</taxon>
        <taxon>Nematoda</taxon>
        <taxon>Enoplea</taxon>
        <taxon>Dorylaimia</taxon>
        <taxon>Mermithida</taxon>
        <taxon>Mermithoidea</taxon>
        <taxon>Mermithidae</taxon>
        <taxon>Romanomermis</taxon>
    </lineage>
</organism>
<dbReference type="GO" id="GO:0005085">
    <property type="term" value="F:guanyl-nucleotide exchange factor activity"/>
    <property type="evidence" value="ECO:0007669"/>
    <property type="project" value="UniProtKB-KW"/>
</dbReference>
<dbReference type="GO" id="GO:0005886">
    <property type="term" value="C:plasma membrane"/>
    <property type="evidence" value="ECO:0007669"/>
    <property type="project" value="TreeGrafter"/>
</dbReference>
<dbReference type="SUPFAM" id="SSF48366">
    <property type="entry name" value="Ras GEF"/>
    <property type="match status" value="1"/>
</dbReference>
<keyword evidence="1" id="KW-0344">Guanine-nucleotide releasing factor</keyword>